<dbReference type="CDD" id="cd00090">
    <property type="entry name" value="HTH_ARSR"/>
    <property type="match status" value="1"/>
</dbReference>
<keyword evidence="3" id="KW-1185">Reference proteome</keyword>
<gene>
    <name evidence="2" type="ORF">GCM10022231_29320</name>
</gene>
<comment type="caution">
    <text evidence="2">The sequence shown here is derived from an EMBL/GenBank/DDBJ whole genome shotgun (WGS) entry which is preliminary data.</text>
</comment>
<dbReference type="InterPro" id="IPR036390">
    <property type="entry name" value="WH_DNA-bd_sf"/>
</dbReference>
<organism evidence="2 3">
    <name type="scientific">Gordonia caeni</name>
    <dbReference type="NCBI Taxonomy" id="1007097"/>
    <lineage>
        <taxon>Bacteria</taxon>
        <taxon>Bacillati</taxon>
        <taxon>Actinomycetota</taxon>
        <taxon>Actinomycetes</taxon>
        <taxon>Mycobacteriales</taxon>
        <taxon>Gordoniaceae</taxon>
        <taxon>Gordonia</taxon>
    </lineage>
</organism>
<dbReference type="SMART" id="SM00418">
    <property type="entry name" value="HTH_ARSR"/>
    <property type="match status" value="1"/>
</dbReference>
<sequence>MATTSALLHPVRLRIVQTLVAHEEATTRRLHEQLHDIPIATLYRHMAHLVKHGLIEVADETQIRGTSEKTYRLAPGFANPSPDEIRSLSSDDLLTAFTVFTSTLISDFGSYLRTDGYDLEADYGGFTTADFWASAEEMEQLIATINTALLEVAGNAPSPQRRRRELATILIPRPEQQEDRS</sequence>
<dbReference type="Gene3D" id="6.10.140.2180">
    <property type="match status" value="1"/>
</dbReference>
<dbReference type="Gene3D" id="1.10.10.10">
    <property type="entry name" value="Winged helix-like DNA-binding domain superfamily/Winged helix DNA-binding domain"/>
    <property type="match status" value="1"/>
</dbReference>
<feature type="domain" description="HTH arsR-type" evidence="1">
    <location>
        <begin position="2"/>
        <end position="86"/>
    </location>
</feature>
<dbReference type="Proteomes" id="UP001418444">
    <property type="component" value="Unassembled WGS sequence"/>
</dbReference>
<proteinExistence type="predicted"/>
<dbReference type="InterPro" id="IPR011991">
    <property type="entry name" value="ArsR-like_HTH"/>
</dbReference>
<protein>
    <submittedName>
        <fullName evidence="2">Helix-turn-helix domain-containing protein</fullName>
    </submittedName>
</protein>
<dbReference type="InterPro" id="IPR001845">
    <property type="entry name" value="HTH_ArsR_DNA-bd_dom"/>
</dbReference>
<reference evidence="3" key="1">
    <citation type="journal article" date="2019" name="Int. J. Syst. Evol. Microbiol.">
        <title>The Global Catalogue of Microorganisms (GCM) 10K type strain sequencing project: providing services to taxonomists for standard genome sequencing and annotation.</title>
        <authorList>
            <consortium name="The Broad Institute Genomics Platform"/>
            <consortium name="The Broad Institute Genome Sequencing Center for Infectious Disease"/>
            <person name="Wu L."/>
            <person name="Ma J."/>
        </authorList>
    </citation>
    <scope>NUCLEOTIDE SEQUENCE [LARGE SCALE GENOMIC DNA]</scope>
    <source>
        <strain evidence="3">JCM 16923</strain>
    </source>
</reference>
<evidence type="ECO:0000259" key="1">
    <source>
        <dbReference type="SMART" id="SM00418"/>
    </source>
</evidence>
<dbReference type="InterPro" id="IPR036388">
    <property type="entry name" value="WH-like_DNA-bd_sf"/>
</dbReference>
<dbReference type="SUPFAM" id="SSF46785">
    <property type="entry name" value="Winged helix' DNA-binding domain"/>
    <property type="match status" value="1"/>
</dbReference>
<evidence type="ECO:0000313" key="3">
    <source>
        <dbReference type="Proteomes" id="UP001418444"/>
    </source>
</evidence>
<dbReference type="RefSeq" id="WP_344785075.1">
    <property type="nucleotide sequence ID" value="NZ_BAAAZW010000009.1"/>
</dbReference>
<accession>A0ABP7PJC9</accession>
<evidence type="ECO:0000313" key="2">
    <source>
        <dbReference type="EMBL" id="GAA3966558.1"/>
    </source>
</evidence>
<name>A0ABP7PJC9_9ACTN</name>
<dbReference type="EMBL" id="BAAAZW010000009">
    <property type="protein sequence ID" value="GAA3966558.1"/>
    <property type="molecule type" value="Genomic_DNA"/>
</dbReference>
<dbReference type="Pfam" id="PF12840">
    <property type="entry name" value="HTH_20"/>
    <property type="match status" value="1"/>
</dbReference>